<keyword evidence="1" id="KW-0472">Membrane</keyword>
<feature type="transmembrane region" description="Helical" evidence="1">
    <location>
        <begin position="233"/>
        <end position="254"/>
    </location>
</feature>
<keyword evidence="1" id="KW-1133">Transmembrane helix</keyword>
<dbReference type="InterPro" id="IPR007349">
    <property type="entry name" value="DUF418"/>
</dbReference>
<proteinExistence type="predicted"/>
<feature type="domain" description="DUF418" evidence="2">
    <location>
        <begin position="252"/>
        <end position="398"/>
    </location>
</feature>
<dbReference type="RefSeq" id="WP_419152793.1">
    <property type="nucleotide sequence ID" value="NZ_JAUSTR010000027.1"/>
</dbReference>
<feature type="transmembrane region" description="Helical" evidence="1">
    <location>
        <begin position="101"/>
        <end position="121"/>
    </location>
</feature>
<evidence type="ECO:0000313" key="4">
    <source>
        <dbReference type="Proteomes" id="UP001225646"/>
    </source>
</evidence>
<feature type="transmembrane region" description="Helical" evidence="1">
    <location>
        <begin position="68"/>
        <end position="89"/>
    </location>
</feature>
<keyword evidence="1" id="KW-0812">Transmembrane</keyword>
<feature type="transmembrane region" description="Helical" evidence="1">
    <location>
        <begin position="266"/>
        <end position="285"/>
    </location>
</feature>
<keyword evidence="4" id="KW-1185">Reference proteome</keyword>
<dbReference type="Proteomes" id="UP001225646">
    <property type="component" value="Unassembled WGS sequence"/>
</dbReference>
<feature type="transmembrane region" description="Helical" evidence="1">
    <location>
        <begin position="331"/>
        <end position="350"/>
    </location>
</feature>
<dbReference type="PANTHER" id="PTHR30590">
    <property type="entry name" value="INNER MEMBRANE PROTEIN"/>
    <property type="match status" value="1"/>
</dbReference>
<accession>A0ABT9VS81</accession>
<gene>
    <name evidence="3" type="ORF">J2S06_002981</name>
</gene>
<protein>
    <recommendedName>
        <fullName evidence="2">DUF418 domain-containing protein</fullName>
    </recommendedName>
</protein>
<dbReference type="InterPro" id="IPR052529">
    <property type="entry name" value="Bact_Transport_Assoc"/>
</dbReference>
<feature type="transmembrane region" description="Helical" evidence="1">
    <location>
        <begin position="149"/>
        <end position="172"/>
    </location>
</feature>
<evidence type="ECO:0000313" key="3">
    <source>
        <dbReference type="EMBL" id="MDQ0163853.1"/>
    </source>
</evidence>
<feature type="transmembrane region" description="Helical" evidence="1">
    <location>
        <begin position="356"/>
        <end position="375"/>
    </location>
</feature>
<evidence type="ECO:0000259" key="2">
    <source>
        <dbReference type="Pfam" id="PF04235"/>
    </source>
</evidence>
<feature type="transmembrane region" description="Helical" evidence="1">
    <location>
        <begin position="291"/>
        <end position="310"/>
    </location>
</feature>
<sequence>MNKLHPISEQERLDVIDIIRGFAIFGILLVNMAHFSYPDMYLSLVGKNNFFTENWGALDHLTRGFLDIFVQAKFITMFSFLFGFGMVIMMERAKAKGEKFVPIYLRRLFVLFGFGVIHAFFIWDGDILMDYALMGFLLLLFRNFKPITLLIWAIVLFSLYSLPYLFIGIYSLSTNNGMETFYDQEFIQEMEKEAKQAMEHYQNGTFLEVFKQRIHDRLYYMDSLGMWPLQPILYGYSMIPYFSMFLLGAAFAKWRMFHEVKKNQQLLKRICWTGLLVGLPLNILAVFEQSFWFIGAPFLMLFYVMSITLIMKQQKWQKKFMKVAAVGRTAFTNYIMQSIICTSLFYSYGFGLYGKVYPFVGLFISIVIFAVQVIISHKWLKKYRLGPLEWVWRTLTYWNVQKLKINRIAEMEK</sequence>
<dbReference type="Pfam" id="PF04235">
    <property type="entry name" value="DUF418"/>
    <property type="match status" value="1"/>
</dbReference>
<dbReference type="PANTHER" id="PTHR30590:SF2">
    <property type="entry name" value="INNER MEMBRANE PROTEIN"/>
    <property type="match status" value="1"/>
</dbReference>
<feature type="transmembrane region" description="Helical" evidence="1">
    <location>
        <begin position="21"/>
        <end position="37"/>
    </location>
</feature>
<reference evidence="3 4" key="1">
    <citation type="submission" date="2023-07" db="EMBL/GenBank/DDBJ databases">
        <title>Genomic Encyclopedia of Type Strains, Phase IV (KMG-IV): sequencing the most valuable type-strain genomes for metagenomic binning, comparative biology and taxonomic classification.</title>
        <authorList>
            <person name="Goeker M."/>
        </authorList>
    </citation>
    <scope>NUCLEOTIDE SEQUENCE [LARGE SCALE GENOMIC DNA]</scope>
    <source>
        <strain evidence="3 4">DSM 19092</strain>
    </source>
</reference>
<feature type="transmembrane region" description="Helical" evidence="1">
    <location>
        <begin position="127"/>
        <end position="144"/>
    </location>
</feature>
<dbReference type="EMBL" id="JAUSTR010000027">
    <property type="protein sequence ID" value="MDQ0163853.1"/>
    <property type="molecule type" value="Genomic_DNA"/>
</dbReference>
<comment type="caution">
    <text evidence="3">The sequence shown here is derived from an EMBL/GenBank/DDBJ whole genome shotgun (WGS) entry which is preliminary data.</text>
</comment>
<name>A0ABT9VS81_9BACI</name>
<organism evidence="3 4">
    <name type="scientific">Aeribacillus alveayuensis</name>
    <dbReference type="NCBI Taxonomy" id="279215"/>
    <lineage>
        <taxon>Bacteria</taxon>
        <taxon>Bacillati</taxon>
        <taxon>Bacillota</taxon>
        <taxon>Bacilli</taxon>
        <taxon>Bacillales</taxon>
        <taxon>Bacillaceae</taxon>
        <taxon>Aeribacillus</taxon>
    </lineage>
</organism>
<evidence type="ECO:0000256" key="1">
    <source>
        <dbReference type="SAM" id="Phobius"/>
    </source>
</evidence>